<dbReference type="InterPro" id="IPR036388">
    <property type="entry name" value="WH-like_DNA-bd_sf"/>
</dbReference>
<dbReference type="PROSITE" id="PS50931">
    <property type="entry name" value="HTH_LYSR"/>
    <property type="match status" value="1"/>
</dbReference>
<dbReference type="PANTHER" id="PTHR30537">
    <property type="entry name" value="HTH-TYPE TRANSCRIPTIONAL REGULATOR"/>
    <property type="match status" value="1"/>
</dbReference>
<evidence type="ECO:0000313" key="7">
    <source>
        <dbReference type="Proteomes" id="UP001628646"/>
    </source>
</evidence>
<protein>
    <submittedName>
        <fullName evidence="6">LysR family transcriptional regulator</fullName>
    </submittedName>
</protein>
<name>A0ABW8W7L8_9PSED</name>
<dbReference type="InterPro" id="IPR058163">
    <property type="entry name" value="LysR-type_TF_proteobact-type"/>
</dbReference>
<dbReference type="Pfam" id="PF00126">
    <property type="entry name" value="HTH_1"/>
    <property type="match status" value="1"/>
</dbReference>
<keyword evidence="7" id="KW-1185">Reference proteome</keyword>
<sequence>MSGLEWESQRVFLAVLRSGSLSGASRLLGIAQATARRRLESLEAGLGVKLFTRTCAGLVPTASARGLVHHVESMAMAAEAFNRMASAETDVSCGTVRLTSSAFLGVEVLPGLIREFHYQHSALKLEISINDLLEDISRQESDIAVRLVRPRETGVVVRRTGALRVGLYASAQCLERYGEPASLDAVRRAPLIGPDRRTADLRRLVEIGLCEADQPFSIATDNHLAQLAALRNGLGFGLCPATVAANYGLIRILPDSFGFDVDVWIAMHNDLRKVGRIAKTFEALGEALNRYLDDSGRSYQAKSAP</sequence>
<dbReference type="InterPro" id="IPR000847">
    <property type="entry name" value="LysR_HTH_N"/>
</dbReference>
<dbReference type="InterPro" id="IPR005119">
    <property type="entry name" value="LysR_subst-bd"/>
</dbReference>
<dbReference type="Gene3D" id="3.40.190.290">
    <property type="match status" value="1"/>
</dbReference>
<evidence type="ECO:0000313" key="6">
    <source>
        <dbReference type="EMBL" id="MFL9001313.1"/>
    </source>
</evidence>
<dbReference type="Pfam" id="PF03466">
    <property type="entry name" value="LysR_substrate"/>
    <property type="match status" value="1"/>
</dbReference>
<dbReference type="Gene3D" id="1.10.10.10">
    <property type="entry name" value="Winged helix-like DNA-binding domain superfamily/Winged helix DNA-binding domain"/>
    <property type="match status" value="1"/>
</dbReference>
<keyword evidence="4" id="KW-0804">Transcription</keyword>
<comment type="similarity">
    <text evidence="1">Belongs to the LysR transcriptional regulatory family.</text>
</comment>
<organism evidence="6 7">
    <name type="scientific">Pseudomonas azerbaijanorientalis</name>
    <dbReference type="NCBI Taxonomy" id="2842350"/>
    <lineage>
        <taxon>Bacteria</taxon>
        <taxon>Pseudomonadati</taxon>
        <taxon>Pseudomonadota</taxon>
        <taxon>Gammaproteobacteria</taxon>
        <taxon>Pseudomonadales</taxon>
        <taxon>Pseudomonadaceae</taxon>
        <taxon>Pseudomonas</taxon>
    </lineage>
</organism>
<evidence type="ECO:0000256" key="1">
    <source>
        <dbReference type="ARBA" id="ARBA00009437"/>
    </source>
</evidence>
<dbReference type="SUPFAM" id="SSF46785">
    <property type="entry name" value="Winged helix' DNA-binding domain"/>
    <property type="match status" value="1"/>
</dbReference>
<dbReference type="RefSeq" id="WP_407801589.1">
    <property type="nucleotide sequence ID" value="NZ_JBJNUX010000014.1"/>
</dbReference>
<keyword evidence="3" id="KW-0238">DNA-binding</keyword>
<dbReference type="SUPFAM" id="SSF53850">
    <property type="entry name" value="Periplasmic binding protein-like II"/>
    <property type="match status" value="1"/>
</dbReference>
<evidence type="ECO:0000259" key="5">
    <source>
        <dbReference type="PROSITE" id="PS50931"/>
    </source>
</evidence>
<dbReference type="PANTHER" id="PTHR30537:SF3">
    <property type="entry name" value="TRANSCRIPTIONAL REGULATORY PROTEIN"/>
    <property type="match status" value="1"/>
</dbReference>
<dbReference type="InterPro" id="IPR036390">
    <property type="entry name" value="WH_DNA-bd_sf"/>
</dbReference>
<reference evidence="6 7" key="1">
    <citation type="submission" date="2024-12" db="EMBL/GenBank/DDBJ databases">
        <title>Pseudomonas species isolated from Lotus nodules promote plant growth.</title>
        <authorList>
            <person name="Yu Y.-H."/>
            <person name="Kurtenbach J."/>
            <person name="Crosbie D."/>
            <person name="Brachmann A."/>
            <person name="Marin M."/>
        </authorList>
    </citation>
    <scope>NUCLEOTIDE SEQUENCE [LARGE SCALE GENOMIC DNA]</scope>
    <source>
        <strain evidence="6 7">PLb11B</strain>
    </source>
</reference>
<evidence type="ECO:0000256" key="3">
    <source>
        <dbReference type="ARBA" id="ARBA00023125"/>
    </source>
</evidence>
<keyword evidence="2" id="KW-0805">Transcription regulation</keyword>
<proteinExistence type="inferred from homology"/>
<comment type="caution">
    <text evidence="6">The sequence shown here is derived from an EMBL/GenBank/DDBJ whole genome shotgun (WGS) entry which is preliminary data.</text>
</comment>
<feature type="domain" description="HTH lysR-type" evidence="5">
    <location>
        <begin position="10"/>
        <end position="61"/>
    </location>
</feature>
<evidence type="ECO:0000256" key="4">
    <source>
        <dbReference type="ARBA" id="ARBA00023163"/>
    </source>
</evidence>
<dbReference type="Proteomes" id="UP001628646">
    <property type="component" value="Unassembled WGS sequence"/>
</dbReference>
<accession>A0ABW8W7L8</accession>
<evidence type="ECO:0000256" key="2">
    <source>
        <dbReference type="ARBA" id="ARBA00023015"/>
    </source>
</evidence>
<dbReference type="EMBL" id="JBJNUY010000009">
    <property type="protein sequence ID" value="MFL9001313.1"/>
    <property type="molecule type" value="Genomic_DNA"/>
</dbReference>
<gene>
    <name evidence="6" type="ORF">ACJ8NA_22045</name>
</gene>